<name>A0ABW5VQ44_9MICO</name>
<feature type="region of interest" description="Disordered" evidence="1">
    <location>
        <begin position="345"/>
        <end position="449"/>
    </location>
</feature>
<reference evidence="3" key="1">
    <citation type="journal article" date="2019" name="Int. J. Syst. Evol. Microbiol.">
        <title>The Global Catalogue of Microorganisms (GCM) 10K type strain sequencing project: providing services to taxonomists for standard genome sequencing and annotation.</title>
        <authorList>
            <consortium name="The Broad Institute Genomics Platform"/>
            <consortium name="The Broad Institute Genome Sequencing Center for Infectious Disease"/>
            <person name="Wu L."/>
            <person name="Ma J."/>
        </authorList>
    </citation>
    <scope>NUCLEOTIDE SEQUENCE [LARGE SCALE GENOMIC DNA]</scope>
    <source>
        <strain evidence="3">CCM 7044</strain>
    </source>
</reference>
<dbReference type="RefSeq" id="WP_377181485.1">
    <property type="nucleotide sequence ID" value="NZ_JBHUOG010000001.1"/>
</dbReference>
<organism evidence="2 3">
    <name type="scientific">Promicromonospora vindobonensis</name>
    <dbReference type="NCBI Taxonomy" id="195748"/>
    <lineage>
        <taxon>Bacteria</taxon>
        <taxon>Bacillati</taxon>
        <taxon>Actinomycetota</taxon>
        <taxon>Actinomycetes</taxon>
        <taxon>Micrococcales</taxon>
        <taxon>Promicromonosporaceae</taxon>
        <taxon>Promicromonospora</taxon>
    </lineage>
</organism>
<dbReference type="EMBL" id="JBHUOG010000001">
    <property type="protein sequence ID" value="MFD2793369.1"/>
    <property type="molecule type" value="Genomic_DNA"/>
</dbReference>
<evidence type="ECO:0000256" key="1">
    <source>
        <dbReference type="SAM" id="MobiDB-lite"/>
    </source>
</evidence>
<accession>A0ABW5VQ44</accession>
<dbReference type="Proteomes" id="UP001597479">
    <property type="component" value="Unassembled WGS sequence"/>
</dbReference>
<proteinExistence type="predicted"/>
<protein>
    <submittedName>
        <fullName evidence="2">Uncharacterized protein</fullName>
    </submittedName>
</protein>
<sequence>MNTITSSDALSAHVRGYAQAVRLHLADLGPDVADDLTDGLEADLTEAVLDGMVAPADAGATQVFDLAARFGPADEYATELRAAAGLPADTSAGHVRRGPGRVVAAAWTVVSERSRAVWRPVASTPAWTAFAELARSLAPAWWILRGWVAAQAVLWQYGISDITFWPSSASGRILVIAAIVVSVQWGRGKWVPRWAWFPRAVAVASVAAGVLAIPMVLDVKADADPVAADVLTYDAGWNDGYHNAQVSQASTASGAPMAEADGVWVDGMQVSNIFAYDAEGNPIRDVQLFDDRGRPVRTIDDSATWDTWSVSDVAGSWSFQPAIASDGRARWNVFPLGAVPADELGLGAEDSGFYDPEGYDDPYPQPPTGVRPQDMPWPFLKAPTAIDDDAAVAGSGSAPESTDGSDAPATEPSGDRPMSRSRGETVDPGEGPASGTDLLVPTLEATQAD</sequence>
<keyword evidence="3" id="KW-1185">Reference proteome</keyword>
<feature type="compositionally biased region" description="Basic and acidic residues" evidence="1">
    <location>
        <begin position="413"/>
        <end position="425"/>
    </location>
</feature>
<evidence type="ECO:0000313" key="2">
    <source>
        <dbReference type="EMBL" id="MFD2793369.1"/>
    </source>
</evidence>
<gene>
    <name evidence="2" type="ORF">ACFS27_07385</name>
</gene>
<evidence type="ECO:0000313" key="3">
    <source>
        <dbReference type="Proteomes" id="UP001597479"/>
    </source>
</evidence>
<comment type="caution">
    <text evidence="2">The sequence shown here is derived from an EMBL/GenBank/DDBJ whole genome shotgun (WGS) entry which is preliminary data.</text>
</comment>